<keyword evidence="4" id="KW-0862">Zinc</keyword>
<evidence type="ECO:0000259" key="5">
    <source>
        <dbReference type="PROSITE" id="PS50305"/>
    </source>
</evidence>
<name>A0A9X2VV89_9PSEU</name>
<dbReference type="CDD" id="cd01407">
    <property type="entry name" value="SIR2-fam"/>
    <property type="match status" value="1"/>
</dbReference>
<dbReference type="RefSeq" id="WP_259628742.1">
    <property type="nucleotide sequence ID" value="NZ_JANYMP010000031.1"/>
</dbReference>
<feature type="active site" description="Proton acceptor" evidence="4">
    <location>
        <position position="124"/>
    </location>
</feature>
<dbReference type="InterPro" id="IPR026590">
    <property type="entry name" value="Ssirtuin_cat_dom"/>
</dbReference>
<evidence type="ECO:0000256" key="1">
    <source>
        <dbReference type="ARBA" id="ARBA00012928"/>
    </source>
</evidence>
<dbReference type="AlphaFoldDB" id="A0A9X2VV89"/>
<keyword evidence="7" id="KW-1185">Reference proteome</keyword>
<organism evidence="6 7">
    <name type="scientific">Umezawaea endophytica</name>
    <dbReference type="NCBI Taxonomy" id="1654476"/>
    <lineage>
        <taxon>Bacteria</taxon>
        <taxon>Bacillati</taxon>
        <taxon>Actinomycetota</taxon>
        <taxon>Actinomycetes</taxon>
        <taxon>Pseudonocardiales</taxon>
        <taxon>Pseudonocardiaceae</taxon>
        <taxon>Umezawaea</taxon>
    </lineage>
</organism>
<feature type="domain" description="Deacetylase sirtuin-type" evidence="5">
    <location>
        <begin position="7"/>
        <end position="256"/>
    </location>
</feature>
<dbReference type="GO" id="GO:0017136">
    <property type="term" value="F:histone deacetylase activity, NAD-dependent"/>
    <property type="evidence" value="ECO:0007669"/>
    <property type="project" value="TreeGrafter"/>
</dbReference>
<protein>
    <recommendedName>
        <fullName evidence="1">protein acetyllysine N-acetyltransferase</fullName>
        <ecNumber evidence="1">2.3.1.286</ecNumber>
    </recommendedName>
</protein>
<proteinExistence type="predicted"/>
<keyword evidence="2" id="KW-0808">Transferase</keyword>
<dbReference type="InterPro" id="IPR003000">
    <property type="entry name" value="Sirtuin"/>
</dbReference>
<dbReference type="PANTHER" id="PTHR11085:SF4">
    <property type="entry name" value="NAD-DEPENDENT PROTEIN DEACYLASE"/>
    <property type="match status" value="1"/>
</dbReference>
<dbReference type="EC" id="2.3.1.286" evidence="1"/>
<reference evidence="6" key="1">
    <citation type="submission" date="2022-08" db="EMBL/GenBank/DDBJ databases">
        <authorList>
            <person name="Tistechok S."/>
            <person name="Samborskyy M."/>
            <person name="Roman I."/>
        </authorList>
    </citation>
    <scope>NUCLEOTIDE SEQUENCE</scope>
    <source>
        <strain evidence="6">DSM 103496</strain>
    </source>
</reference>
<dbReference type="InterPro" id="IPR026591">
    <property type="entry name" value="Sirtuin_cat_small_dom_sf"/>
</dbReference>
<evidence type="ECO:0000313" key="6">
    <source>
        <dbReference type="EMBL" id="MCS7483281.1"/>
    </source>
</evidence>
<dbReference type="Gene3D" id="3.30.1600.10">
    <property type="entry name" value="SIR2/SIRT2 'Small Domain"/>
    <property type="match status" value="1"/>
</dbReference>
<dbReference type="EMBL" id="JANYMP010000031">
    <property type="protein sequence ID" value="MCS7483281.1"/>
    <property type="molecule type" value="Genomic_DNA"/>
</dbReference>
<dbReference type="InterPro" id="IPR029035">
    <property type="entry name" value="DHS-like_NAD/FAD-binding_dom"/>
</dbReference>
<sequence length="269" mass="27934">MVTRCVWNGGAVDVTRASAEVAAARRVTVLTGAGVSTGSGIPDFRDPDGAALLEPDLATYLADAEVRRVAWRARLDHPVWAAAPNPAHRALVDLEGSGRLRSLLTQNVDGLHQRAGSTSVVELHGTIRETSCLVCGARGPMSAALDRVRSGDADPACRECGGVLRSATVSFGQPLDADVLRAARTAALDCDLLLVAGTSLLVAPAADLVGLAARAGATVVICNAEPTPYDALAAAVVRDPVDRVLPELVAAPVIESNRPVRTWGDPSTW</sequence>
<evidence type="ECO:0000313" key="7">
    <source>
        <dbReference type="Proteomes" id="UP001141259"/>
    </source>
</evidence>
<accession>A0A9X2VV89</accession>
<dbReference type="Gene3D" id="3.40.50.1220">
    <property type="entry name" value="TPP-binding domain"/>
    <property type="match status" value="1"/>
</dbReference>
<keyword evidence="4" id="KW-0479">Metal-binding</keyword>
<gene>
    <name evidence="6" type="ORF">NZH93_41095</name>
</gene>
<dbReference type="GO" id="GO:0046872">
    <property type="term" value="F:metal ion binding"/>
    <property type="evidence" value="ECO:0007669"/>
    <property type="project" value="UniProtKB-KW"/>
</dbReference>
<feature type="binding site" evidence="4">
    <location>
        <position position="135"/>
    </location>
    <ligand>
        <name>Zn(2+)</name>
        <dbReference type="ChEBI" id="CHEBI:29105"/>
    </ligand>
</feature>
<comment type="caution">
    <text evidence="6">The sequence shown here is derived from an EMBL/GenBank/DDBJ whole genome shotgun (WGS) entry which is preliminary data.</text>
</comment>
<feature type="binding site" evidence="4">
    <location>
        <position position="132"/>
    </location>
    <ligand>
        <name>Zn(2+)</name>
        <dbReference type="ChEBI" id="CHEBI:29105"/>
    </ligand>
</feature>
<dbReference type="SUPFAM" id="SSF52467">
    <property type="entry name" value="DHS-like NAD/FAD-binding domain"/>
    <property type="match status" value="1"/>
</dbReference>
<evidence type="ECO:0000256" key="3">
    <source>
        <dbReference type="ARBA" id="ARBA00023027"/>
    </source>
</evidence>
<dbReference type="PANTHER" id="PTHR11085">
    <property type="entry name" value="NAD-DEPENDENT PROTEIN DEACYLASE SIRTUIN-5, MITOCHONDRIAL-RELATED"/>
    <property type="match status" value="1"/>
</dbReference>
<dbReference type="Pfam" id="PF02146">
    <property type="entry name" value="SIR2"/>
    <property type="match status" value="1"/>
</dbReference>
<feature type="binding site" evidence="4">
    <location>
        <position position="160"/>
    </location>
    <ligand>
        <name>Zn(2+)</name>
        <dbReference type="ChEBI" id="CHEBI:29105"/>
    </ligand>
</feature>
<keyword evidence="3" id="KW-0520">NAD</keyword>
<dbReference type="PROSITE" id="PS50305">
    <property type="entry name" value="SIRTUIN"/>
    <property type="match status" value="1"/>
</dbReference>
<evidence type="ECO:0000256" key="4">
    <source>
        <dbReference type="PROSITE-ProRule" id="PRU00236"/>
    </source>
</evidence>
<feature type="binding site" evidence="4">
    <location>
        <position position="157"/>
    </location>
    <ligand>
        <name>Zn(2+)</name>
        <dbReference type="ChEBI" id="CHEBI:29105"/>
    </ligand>
</feature>
<dbReference type="Proteomes" id="UP001141259">
    <property type="component" value="Unassembled WGS sequence"/>
</dbReference>
<dbReference type="InterPro" id="IPR050134">
    <property type="entry name" value="NAD-dep_sirtuin_deacylases"/>
</dbReference>
<evidence type="ECO:0000256" key="2">
    <source>
        <dbReference type="ARBA" id="ARBA00022679"/>
    </source>
</evidence>
<dbReference type="GO" id="GO:0070403">
    <property type="term" value="F:NAD+ binding"/>
    <property type="evidence" value="ECO:0007669"/>
    <property type="project" value="InterPro"/>
</dbReference>